<dbReference type="InterPro" id="IPR052155">
    <property type="entry name" value="Biofilm_reg_signaling"/>
</dbReference>
<dbReference type="Pfam" id="PF00989">
    <property type="entry name" value="PAS"/>
    <property type="match status" value="1"/>
</dbReference>
<evidence type="ECO:0000313" key="5">
    <source>
        <dbReference type="Proteomes" id="UP000198284"/>
    </source>
</evidence>
<dbReference type="SUPFAM" id="SSF55781">
    <property type="entry name" value="GAF domain-like"/>
    <property type="match status" value="1"/>
</dbReference>
<name>A0A239LCX6_9BURK</name>
<feature type="domain" description="PAS" evidence="2">
    <location>
        <begin position="589"/>
        <end position="661"/>
    </location>
</feature>
<reference evidence="4 5" key="1">
    <citation type="submission" date="2017-06" db="EMBL/GenBank/DDBJ databases">
        <authorList>
            <person name="Kim H.J."/>
            <person name="Triplett B.A."/>
        </authorList>
    </citation>
    <scope>NUCLEOTIDE SEQUENCE [LARGE SCALE GENOMIC DNA]</scope>
    <source>
        <strain evidence="4 5">U15</strain>
    </source>
</reference>
<evidence type="ECO:0000259" key="2">
    <source>
        <dbReference type="PROSITE" id="PS50112"/>
    </source>
</evidence>
<dbReference type="Pfam" id="PF08448">
    <property type="entry name" value="PAS_4"/>
    <property type="match status" value="2"/>
</dbReference>
<keyword evidence="5" id="KW-1185">Reference proteome</keyword>
<dbReference type="Pfam" id="PF13188">
    <property type="entry name" value="PAS_8"/>
    <property type="match status" value="1"/>
</dbReference>
<dbReference type="InterPro" id="IPR000700">
    <property type="entry name" value="PAS-assoc_C"/>
</dbReference>
<evidence type="ECO:0000313" key="4">
    <source>
        <dbReference type="EMBL" id="SNT27812.1"/>
    </source>
</evidence>
<dbReference type="InterPro" id="IPR035965">
    <property type="entry name" value="PAS-like_dom_sf"/>
</dbReference>
<dbReference type="Pfam" id="PF01590">
    <property type="entry name" value="GAF"/>
    <property type="match status" value="1"/>
</dbReference>
<dbReference type="SMART" id="SM00091">
    <property type="entry name" value="PAS"/>
    <property type="match status" value="5"/>
</dbReference>
<feature type="domain" description="PAC" evidence="3">
    <location>
        <begin position="236"/>
        <end position="288"/>
    </location>
</feature>
<dbReference type="PROSITE" id="PS50112">
    <property type="entry name" value="PAS"/>
    <property type="match status" value="5"/>
</dbReference>
<dbReference type="PANTHER" id="PTHR44757:SF2">
    <property type="entry name" value="BIOFILM ARCHITECTURE MAINTENANCE PROTEIN MBAA"/>
    <property type="match status" value="1"/>
</dbReference>
<accession>A0A239LCX6</accession>
<protein>
    <submittedName>
        <fullName evidence="4">PAS domain S-box-containing protein</fullName>
    </submittedName>
</protein>
<dbReference type="SUPFAM" id="SSF55785">
    <property type="entry name" value="PYP-like sensor domain (PAS domain)"/>
    <property type="match status" value="5"/>
</dbReference>
<evidence type="ECO:0000256" key="1">
    <source>
        <dbReference type="SAM" id="Coils"/>
    </source>
</evidence>
<dbReference type="EMBL" id="FZOT01000021">
    <property type="protein sequence ID" value="SNT27812.1"/>
    <property type="molecule type" value="Genomic_DNA"/>
</dbReference>
<dbReference type="PANTHER" id="PTHR44757">
    <property type="entry name" value="DIGUANYLATE CYCLASE DGCP"/>
    <property type="match status" value="1"/>
</dbReference>
<dbReference type="InterPro" id="IPR000014">
    <property type="entry name" value="PAS"/>
</dbReference>
<dbReference type="InterPro" id="IPR003018">
    <property type="entry name" value="GAF"/>
</dbReference>
<feature type="domain" description="PAS" evidence="2">
    <location>
        <begin position="328"/>
        <end position="399"/>
    </location>
</feature>
<feature type="coiled-coil region" evidence="1">
    <location>
        <begin position="272"/>
        <end position="310"/>
    </location>
</feature>
<dbReference type="Pfam" id="PF08447">
    <property type="entry name" value="PAS_3"/>
    <property type="match status" value="1"/>
</dbReference>
<dbReference type="InterPro" id="IPR013655">
    <property type="entry name" value="PAS_fold_3"/>
</dbReference>
<gene>
    <name evidence="4" type="ORF">SAMN06265795_12132</name>
</gene>
<dbReference type="SMART" id="SM00086">
    <property type="entry name" value="PAC"/>
    <property type="match status" value="4"/>
</dbReference>
<dbReference type="AlphaFoldDB" id="A0A239LCX6"/>
<dbReference type="Gene3D" id="3.30.450.20">
    <property type="entry name" value="PAS domain"/>
    <property type="match status" value="5"/>
</dbReference>
<dbReference type="Proteomes" id="UP000198284">
    <property type="component" value="Unassembled WGS sequence"/>
</dbReference>
<keyword evidence="1" id="KW-0175">Coiled coil</keyword>
<sequence length="830" mass="91999">MSAIAAEAIRRIVRPDPDTADQQRKKRLDRVIRMAQLLFDMPIALVGAADDGGHRMASSSGLAAGDALHAIGFCEEALGRSQGIVILEPQCDPRFANHPLATGSVGIRFFAGRILRGGQGEVLGTLSLFDTRSRQLSEQELAALDDLAGIAEEALAEAPPASGEEFRATFERAVVGMAHVAPDGTFLRVNQALCDLVGYSADELKALTFQHITFPLDLERDVALVDEILAGERQTYTLEKRYITKVGKVVWANLTVSALRDDAGRVRHFISVVENIHEKKEAELALQRLNAELEQRVRQRTRELQDSNHALRAEMEHRVRTDIRLKASEERFRTLVESAGDAFVAVNAEGIITDWNRASERIFGWRRNEAVGQPLADAIISPGFRDRFRRSFAKAVKSGRSAFLNRRIELPVRAKSGADVSVETTVTVYQIEGAKLFGAFLHDGTQRKLAARKAEEKQRLLDAVLDAIDIGVVACDSDGEVTLFNRAARRFHGFDATAENPGEAARQCVVYGADGRTPLDAADFPLARALRGDIVQDQELVIAPPGGPPRHLLASGRLMTDAREGRLGAVIALKDTGAIMQSEQHARLTAQRLRAITENLPVMIAHVDRRGHFLYINELAARYYGTTSAKLIGRHVSRAHLERQQEYDMIRPYVKRVLAGERVSFEGERQIGQRNVHYHATYLPDLDADGNPNGFFALGMDITERKNSELRQAQNEARLRTIADNLPVCISYVDRSLVYRFANASYVSWVGMSPRDMVGKTVADVIGADAFEKRKPYFLQCLAGEEIRFEVETRLNGETRILQSAYIPHLENGEVVGIYILSTDITSARQ</sequence>
<evidence type="ECO:0000259" key="3">
    <source>
        <dbReference type="PROSITE" id="PS50113"/>
    </source>
</evidence>
<feature type="domain" description="PAS" evidence="2">
    <location>
        <begin position="162"/>
        <end position="232"/>
    </location>
</feature>
<dbReference type="NCBIfam" id="TIGR00229">
    <property type="entry name" value="sensory_box"/>
    <property type="match status" value="4"/>
</dbReference>
<dbReference type="InterPro" id="IPR001610">
    <property type="entry name" value="PAC"/>
</dbReference>
<dbReference type="InterPro" id="IPR013767">
    <property type="entry name" value="PAS_fold"/>
</dbReference>
<feature type="domain" description="PAS" evidence="2">
    <location>
        <begin position="715"/>
        <end position="785"/>
    </location>
</feature>
<organism evidence="4 5">
    <name type="scientific">Noviherbaspirillum humi</name>
    <dbReference type="NCBI Taxonomy" id="1688639"/>
    <lineage>
        <taxon>Bacteria</taxon>
        <taxon>Pseudomonadati</taxon>
        <taxon>Pseudomonadota</taxon>
        <taxon>Betaproteobacteria</taxon>
        <taxon>Burkholderiales</taxon>
        <taxon>Oxalobacteraceae</taxon>
        <taxon>Noviherbaspirillum</taxon>
    </lineage>
</organism>
<feature type="domain" description="PAS" evidence="2">
    <location>
        <begin position="457"/>
        <end position="494"/>
    </location>
</feature>
<dbReference type="InterPro" id="IPR029016">
    <property type="entry name" value="GAF-like_dom_sf"/>
</dbReference>
<dbReference type="PROSITE" id="PS50113">
    <property type="entry name" value="PAC"/>
    <property type="match status" value="1"/>
</dbReference>
<dbReference type="CDD" id="cd00130">
    <property type="entry name" value="PAS"/>
    <property type="match status" value="4"/>
</dbReference>
<proteinExistence type="predicted"/>
<dbReference type="InterPro" id="IPR013656">
    <property type="entry name" value="PAS_4"/>
</dbReference>
<dbReference type="Gene3D" id="3.30.450.40">
    <property type="match status" value="1"/>
</dbReference>
<dbReference type="GO" id="GO:0006355">
    <property type="term" value="P:regulation of DNA-templated transcription"/>
    <property type="evidence" value="ECO:0007669"/>
    <property type="project" value="InterPro"/>
</dbReference>
<dbReference type="RefSeq" id="WP_176442592.1">
    <property type="nucleotide sequence ID" value="NZ_FZOT01000021.1"/>
</dbReference>